<evidence type="ECO:0000313" key="3">
    <source>
        <dbReference type="Proteomes" id="UP000092482"/>
    </source>
</evidence>
<name>A0A1B1NCW1_9MICO</name>
<reference evidence="2 3" key="1">
    <citation type="submission" date="2016-03" db="EMBL/GenBank/DDBJ databases">
        <title>Shallow-sea hydrothermal system.</title>
        <authorList>
            <person name="Tang K."/>
        </authorList>
    </citation>
    <scope>NUCLEOTIDE SEQUENCE [LARGE SCALE GENOMIC DNA]</scope>
    <source>
        <strain evidence="2 3">JLT9</strain>
    </source>
</reference>
<dbReference type="OrthoDB" id="4861979at2"/>
<proteinExistence type="predicted"/>
<dbReference type="RefSeq" id="WP_066639296.1">
    <property type="nucleotide sequence ID" value="NZ_CP014989.1"/>
</dbReference>
<protein>
    <submittedName>
        <fullName evidence="2">Uncharacterized protein</fullName>
    </submittedName>
</protein>
<organism evidence="2 3">
    <name type="scientific">Serinicoccus hydrothermalis</name>
    <dbReference type="NCBI Taxonomy" id="1758689"/>
    <lineage>
        <taxon>Bacteria</taxon>
        <taxon>Bacillati</taxon>
        <taxon>Actinomycetota</taxon>
        <taxon>Actinomycetes</taxon>
        <taxon>Micrococcales</taxon>
        <taxon>Ornithinimicrobiaceae</taxon>
        <taxon>Serinicoccus</taxon>
    </lineage>
</organism>
<dbReference type="STRING" id="1758689.SGUI_1883"/>
<evidence type="ECO:0000313" key="2">
    <source>
        <dbReference type="EMBL" id="ANS79279.1"/>
    </source>
</evidence>
<sequence length="302" mass="30563">MPPHPPHPEAGDPHPAEEHDPTGVRALLAGLPDPGPMPAHLVDRITARLEVEREHRDSADHPLAASADHVVDLAAERGRRRPARTLGILTAAAAGLAVTTVAFTQVFGGGGGVDHGAVAQYPSRAEAGADDAGAADQGGDGADGGPGAGSQEESQEDSSALDRPDATSMAGADTLVTDVTTPTLLAPLGEVPTEDYALVVHEASERVASEPDAASQGAAGELTHAAALQCWGEVEQLEADAPWSDRFAATATLVGEGGSTEEVVLLLGLEGDRGRAWAVPADCMTSAGVAPLDPAGERVTAP</sequence>
<keyword evidence="3" id="KW-1185">Reference proteome</keyword>
<gene>
    <name evidence="2" type="ORF">SGUI_1883</name>
</gene>
<feature type="region of interest" description="Disordered" evidence="1">
    <location>
        <begin position="126"/>
        <end position="175"/>
    </location>
</feature>
<feature type="region of interest" description="Disordered" evidence="1">
    <location>
        <begin position="1"/>
        <end position="21"/>
    </location>
</feature>
<evidence type="ECO:0000256" key="1">
    <source>
        <dbReference type="SAM" id="MobiDB-lite"/>
    </source>
</evidence>
<dbReference type="KEGG" id="serj:SGUI_1883"/>
<dbReference type="AlphaFoldDB" id="A0A1B1NCW1"/>
<dbReference type="Proteomes" id="UP000092482">
    <property type="component" value="Chromosome"/>
</dbReference>
<feature type="compositionally biased region" description="Gly residues" evidence="1">
    <location>
        <begin position="136"/>
        <end position="148"/>
    </location>
</feature>
<dbReference type="EMBL" id="CP014989">
    <property type="protein sequence ID" value="ANS79279.1"/>
    <property type="molecule type" value="Genomic_DNA"/>
</dbReference>
<accession>A0A1B1NCW1</accession>